<organism evidence="1 2">
    <name type="scientific">Pluteus cervinus</name>
    <dbReference type="NCBI Taxonomy" id="181527"/>
    <lineage>
        <taxon>Eukaryota</taxon>
        <taxon>Fungi</taxon>
        <taxon>Dikarya</taxon>
        <taxon>Basidiomycota</taxon>
        <taxon>Agaricomycotina</taxon>
        <taxon>Agaricomycetes</taxon>
        <taxon>Agaricomycetidae</taxon>
        <taxon>Agaricales</taxon>
        <taxon>Pluteineae</taxon>
        <taxon>Pluteaceae</taxon>
        <taxon>Pluteus</taxon>
    </lineage>
</organism>
<sequence>MTTPMDATQTHIYHGGSSDEVLRSGALDESEFYWRDLQPWLKTCGYQLRPRYQPDWVPSWKGDMPILRKRPEDGYRLLRAAILDATRIEDGKRISLKRIRKSIHPYEVGITQIFNNGSLLTDPQNHCVPVLDVLYPPNYPDETIIVLPFLQSITTPRFDTFGEVIDCLDQLFKGLQFIHRQNVAHRDISSANVMMEGNKLFPGSWHHIYTERAPNGRDLAKFFTRTQRPPKYYFIDFGLSRQYDPSEDDPLEPRIIGGDKTVPEFQTSTGPFNPFHTDIYYMGNLVREYFTEGCDRSHIKGHYGIEFLQPLINDMVQDDPKKRPTIDEVVVRFEEIRKGLGSWKLRSRPRPKKEFIFKAIPHICGHWIRRVGYVVRRVPPIPSERPNRET</sequence>
<reference evidence="1 2" key="1">
    <citation type="journal article" date="2019" name="Nat. Ecol. Evol.">
        <title>Megaphylogeny resolves global patterns of mushroom evolution.</title>
        <authorList>
            <person name="Varga T."/>
            <person name="Krizsan K."/>
            <person name="Foldi C."/>
            <person name="Dima B."/>
            <person name="Sanchez-Garcia M."/>
            <person name="Sanchez-Ramirez S."/>
            <person name="Szollosi G.J."/>
            <person name="Szarkandi J.G."/>
            <person name="Papp V."/>
            <person name="Albert L."/>
            <person name="Andreopoulos W."/>
            <person name="Angelini C."/>
            <person name="Antonin V."/>
            <person name="Barry K.W."/>
            <person name="Bougher N.L."/>
            <person name="Buchanan P."/>
            <person name="Buyck B."/>
            <person name="Bense V."/>
            <person name="Catcheside P."/>
            <person name="Chovatia M."/>
            <person name="Cooper J."/>
            <person name="Damon W."/>
            <person name="Desjardin D."/>
            <person name="Finy P."/>
            <person name="Geml J."/>
            <person name="Haridas S."/>
            <person name="Hughes K."/>
            <person name="Justo A."/>
            <person name="Karasinski D."/>
            <person name="Kautmanova I."/>
            <person name="Kiss B."/>
            <person name="Kocsube S."/>
            <person name="Kotiranta H."/>
            <person name="LaButti K.M."/>
            <person name="Lechner B.E."/>
            <person name="Liimatainen K."/>
            <person name="Lipzen A."/>
            <person name="Lukacs Z."/>
            <person name="Mihaltcheva S."/>
            <person name="Morgado L.N."/>
            <person name="Niskanen T."/>
            <person name="Noordeloos M.E."/>
            <person name="Ohm R.A."/>
            <person name="Ortiz-Santana B."/>
            <person name="Ovrebo C."/>
            <person name="Racz N."/>
            <person name="Riley R."/>
            <person name="Savchenko A."/>
            <person name="Shiryaev A."/>
            <person name="Soop K."/>
            <person name="Spirin V."/>
            <person name="Szebenyi C."/>
            <person name="Tomsovsky M."/>
            <person name="Tulloss R.E."/>
            <person name="Uehling J."/>
            <person name="Grigoriev I.V."/>
            <person name="Vagvolgyi C."/>
            <person name="Papp T."/>
            <person name="Martin F.M."/>
            <person name="Miettinen O."/>
            <person name="Hibbett D.S."/>
            <person name="Nagy L.G."/>
        </authorList>
    </citation>
    <scope>NUCLEOTIDE SEQUENCE [LARGE SCALE GENOMIC DNA]</scope>
    <source>
        <strain evidence="1 2">NL-1719</strain>
    </source>
</reference>
<dbReference type="Proteomes" id="UP000308600">
    <property type="component" value="Unassembled WGS sequence"/>
</dbReference>
<name>A0ACD3BBH1_9AGAR</name>
<dbReference type="EMBL" id="ML208269">
    <property type="protein sequence ID" value="TFK74347.1"/>
    <property type="molecule type" value="Genomic_DNA"/>
</dbReference>
<accession>A0ACD3BBH1</accession>
<protein>
    <submittedName>
        <fullName evidence="1">Uncharacterized protein</fullName>
    </submittedName>
</protein>
<gene>
    <name evidence="1" type="ORF">BDN72DRAFT_833709</name>
</gene>
<keyword evidence="2" id="KW-1185">Reference proteome</keyword>
<proteinExistence type="predicted"/>
<evidence type="ECO:0000313" key="1">
    <source>
        <dbReference type="EMBL" id="TFK74347.1"/>
    </source>
</evidence>
<evidence type="ECO:0000313" key="2">
    <source>
        <dbReference type="Proteomes" id="UP000308600"/>
    </source>
</evidence>